<evidence type="ECO:0000313" key="1">
    <source>
        <dbReference type="EMBL" id="KAJ5093339.1"/>
    </source>
</evidence>
<dbReference type="OrthoDB" id="4442598at2759"/>
<dbReference type="AlphaFoldDB" id="A0A9W9F495"/>
<evidence type="ECO:0000313" key="2">
    <source>
        <dbReference type="Proteomes" id="UP001149165"/>
    </source>
</evidence>
<protein>
    <submittedName>
        <fullName evidence="1">Uncharacterized protein</fullName>
    </submittedName>
</protein>
<keyword evidence="2" id="KW-1185">Reference proteome</keyword>
<name>A0A9W9F495_9EURO</name>
<dbReference type="EMBL" id="JAPQKH010000006">
    <property type="protein sequence ID" value="KAJ5093339.1"/>
    <property type="molecule type" value="Genomic_DNA"/>
</dbReference>
<comment type="caution">
    <text evidence="1">The sequence shown here is derived from an EMBL/GenBank/DDBJ whole genome shotgun (WGS) entry which is preliminary data.</text>
</comment>
<proteinExistence type="predicted"/>
<reference evidence="1" key="2">
    <citation type="journal article" date="2023" name="IMA Fungus">
        <title>Comparative genomic study of the Penicillium genus elucidates a diverse pangenome and 15 lateral gene transfer events.</title>
        <authorList>
            <person name="Petersen C."/>
            <person name="Sorensen T."/>
            <person name="Nielsen M.R."/>
            <person name="Sondergaard T.E."/>
            <person name="Sorensen J.L."/>
            <person name="Fitzpatrick D.A."/>
            <person name="Frisvad J.C."/>
            <person name="Nielsen K.L."/>
        </authorList>
    </citation>
    <scope>NUCLEOTIDE SEQUENCE</scope>
    <source>
        <strain evidence="1">IBT 30069</strain>
    </source>
</reference>
<reference evidence="1" key="1">
    <citation type="submission" date="2022-11" db="EMBL/GenBank/DDBJ databases">
        <authorList>
            <person name="Petersen C."/>
        </authorList>
    </citation>
    <scope>NUCLEOTIDE SEQUENCE</scope>
    <source>
        <strain evidence="1">IBT 30069</strain>
    </source>
</reference>
<gene>
    <name evidence="1" type="ORF">N7456_009200</name>
</gene>
<accession>A0A9W9F495</accession>
<dbReference type="Proteomes" id="UP001149165">
    <property type="component" value="Unassembled WGS sequence"/>
</dbReference>
<organism evidence="1 2">
    <name type="scientific">Penicillium angulare</name>
    <dbReference type="NCBI Taxonomy" id="116970"/>
    <lineage>
        <taxon>Eukaryota</taxon>
        <taxon>Fungi</taxon>
        <taxon>Dikarya</taxon>
        <taxon>Ascomycota</taxon>
        <taxon>Pezizomycotina</taxon>
        <taxon>Eurotiomycetes</taxon>
        <taxon>Eurotiomycetidae</taxon>
        <taxon>Eurotiales</taxon>
        <taxon>Aspergillaceae</taxon>
        <taxon>Penicillium</taxon>
    </lineage>
</organism>
<sequence length="611" mass="68705">MRALGLHYLRPGILRHRGKLCSRSVAQCYSSLDVTNELDSNLEHNDLHPTPSQLLRAAILGSNNLITGETAGVNALEQTLDLLDEEWKFASPPPSLWLALKGVPIRHNREGDLAWLDNASDLSEIRTILERVLDKPGARELHTRHLDSLKLALRRCESHSTYSEITGLVNDILVRFERLDLPGCYYIAQLGVYYAALNLSVPALRRFIAVWDTKKIPGLRQYAPVITQALSAAVDSAFLENPDFNTSPLLSAITSEDTLHESDRSQGLHQFLYPAALQSHDNFCSELRLLAKLGSNQLMRDMWHVLLKEFEFDDAEACHSAYSVAVTLVRFGRSEMALDLLDAFSNKLNGRLPNIESFNNLQIFIDDQIIKKSLKNLVDDETYKVLMDTNTASMEQRMGGDVNQLYPECQANGCSKTYESLSQIIALLNNVDGDLLDITVQPNLNEEQWELFQPKLEGVEFRWCPQQSPINFSDSVLPNLEEQSEAWYPASLGLMRARSWAHGIPQAGANSLHLMQLGYLEMRRGEDDPWNPSGYLVAWDRQYGEMIALYVGEFSGAINCGPTPSDAPFGTLMYIRPSDMPDMLPLFPDRYPLGFLSHYYLDIDPSADLGP</sequence>